<gene>
    <name evidence="2" type="ORF">TrST_g1565</name>
</gene>
<reference evidence="3" key="1">
    <citation type="journal article" date="2023" name="Commun. Biol.">
        <title>Genome analysis of Parmales, the sister group of diatoms, reveals the evolutionary specialization of diatoms from phago-mixotrophs to photoautotrophs.</title>
        <authorList>
            <person name="Ban H."/>
            <person name="Sato S."/>
            <person name="Yoshikawa S."/>
            <person name="Yamada K."/>
            <person name="Nakamura Y."/>
            <person name="Ichinomiya M."/>
            <person name="Sato N."/>
            <person name="Blanc-Mathieu R."/>
            <person name="Endo H."/>
            <person name="Kuwata A."/>
            <person name="Ogata H."/>
        </authorList>
    </citation>
    <scope>NUCLEOTIDE SEQUENCE [LARGE SCALE GENOMIC DNA]</scope>
    <source>
        <strain evidence="3">NIES 3701</strain>
    </source>
</reference>
<feature type="compositionally biased region" description="Polar residues" evidence="1">
    <location>
        <begin position="58"/>
        <end position="67"/>
    </location>
</feature>
<accession>A0A9W7EWE6</accession>
<evidence type="ECO:0000313" key="3">
    <source>
        <dbReference type="Proteomes" id="UP001165085"/>
    </source>
</evidence>
<dbReference type="AlphaFoldDB" id="A0A9W7EWE6"/>
<evidence type="ECO:0000313" key="2">
    <source>
        <dbReference type="EMBL" id="GMH95074.1"/>
    </source>
</evidence>
<comment type="caution">
    <text evidence="2">The sequence shown here is derived from an EMBL/GenBank/DDBJ whole genome shotgun (WGS) entry which is preliminary data.</text>
</comment>
<feature type="region of interest" description="Disordered" evidence="1">
    <location>
        <begin position="26"/>
        <end position="69"/>
    </location>
</feature>
<dbReference type="EMBL" id="BRXY01000437">
    <property type="protein sequence ID" value="GMH95074.1"/>
    <property type="molecule type" value="Genomic_DNA"/>
</dbReference>
<organism evidence="2 3">
    <name type="scientific">Triparma strigata</name>
    <dbReference type="NCBI Taxonomy" id="1606541"/>
    <lineage>
        <taxon>Eukaryota</taxon>
        <taxon>Sar</taxon>
        <taxon>Stramenopiles</taxon>
        <taxon>Ochrophyta</taxon>
        <taxon>Bolidophyceae</taxon>
        <taxon>Parmales</taxon>
        <taxon>Triparmaceae</taxon>
        <taxon>Triparma</taxon>
    </lineage>
</organism>
<sequence>MARFEPLPATTVGRLQAVLWHHADTDTLGPEIPMSDSEEESVSSTSSTPLSPSAYSEQDSFTSTSRFSDGEDTFLSSEGLNLEGSVDLTVGPADALAITSNAIKDRKRALTHLGALSPSPASASPSPSDFAAYRDSLLSSISLIGSAIALCAPDTYPVLNSYLTFHTYHNISLTLSHPEPLSMADGQESSPTANLAKLLTSVKAYNFDKMFSITKQYDHIDYFLSGIWTGAPVLQGKSLEMLKKYRAKTITSFQKLDIRSHFDYSQIYLECFFITFCPLQTMVAIGETGMAGSLLKAMGFDELDGFMSTYDVLELNKYNFISLLTREQFELTVKLLLFICDESDSSARTDQTWIPSKKKIIELNSSYVTRVGCSVLDLTCLACLAYEKLGRYDDAESLADSALPNVDKTVPKIVLNMVMGRVLFSGGAKGEAVDCFNSAVSEAESMGLVMLAELGLKEAGKCSDEPKIRNRVESIESKW</sequence>
<dbReference type="Proteomes" id="UP001165085">
    <property type="component" value="Unassembled WGS sequence"/>
</dbReference>
<evidence type="ECO:0000256" key="1">
    <source>
        <dbReference type="SAM" id="MobiDB-lite"/>
    </source>
</evidence>
<protein>
    <submittedName>
        <fullName evidence="2">Uncharacterized protein</fullName>
    </submittedName>
</protein>
<keyword evidence="3" id="KW-1185">Reference proteome</keyword>
<proteinExistence type="predicted"/>
<feature type="compositionally biased region" description="Low complexity" evidence="1">
    <location>
        <begin position="42"/>
        <end position="57"/>
    </location>
</feature>
<dbReference type="OrthoDB" id="198115at2759"/>
<name>A0A9W7EWE6_9STRA</name>